<dbReference type="Pfam" id="PF03724">
    <property type="entry name" value="META"/>
    <property type="match status" value="1"/>
</dbReference>
<dbReference type="Gene3D" id="2.40.128.270">
    <property type="match status" value="1"/>
</dbReference>
<dbReference type="InterPro" id="IPR053147">
    <property type="entry name" value="Hsp_HslJ-like"/>
</dbReference>
<dbReference type="PROSITE" id="PS51257">
    <property type="entry name" value="PROKAR_LIPOPROTEIN"/>
    <property type="match status" value="1"/>
</dbReference>
<evidence type="ECO:0000259" key="3">
    <source>
        <dbReference type="Pfam" id="PF03724"/>
    </source>
</evidence>
<evidence type="ECO:0000313" key="5">
    <source>
        <dbReference type="Proteomes" id="UP000184388"/>
    </source>
</evidence>
<evidence type="ECO:0000256" key="1">
    <source>
        <dbReference type="SAM" id="MobiDB-lite"/>
    </source>
</evidence>
<feature type="region of interest" description="Disordered" evidence="1">
    <location>
        <begin position="118"/>
        <end position="145"/>
    </location>
</feature>
<comment type="caution">
    <text evidence="4">The sequence shown here is derived from an EMBL/GenBank/DDBJ whole genome shotgun (WGS) entry which is preliminary data.</text>
</comment>
<feature type="region of interest" description="Disordered" evidence="1">
    <location>
        <begin position="29"/>
        <end position="55"/>
    </location>
</feature>
<dbReference type="PANTHER" id="PTHR35535:SF2">
    <property type="entry name" value="DUF306 DOMAIN-CONTAINING PROTEIN"/>
    <property type="match status" value="1"/>
</dbReference>
<dbReference type="PANTHER" id="PTHR35535">
    <property type="entry name" value="HEAT SHOCK PROTEIN HSLJ"/>
    <property type="match status" value="1"/>
</dbReference>
<sequence>MSLPRRASLAAVAAVAAALLALSACEAAPSAPSRRDGGASATPSPAKPRPAGTGGLLSGGVWAIQALSIDGHEETSPNQARGWVALHGDGTASGSYGCTPFHAQAEVTATHLTLGKEVTPLPAPSRSPAPPSDGPGPCHPEDVAANPTLAGFEKKVKAAFSGELSLSTKHTPGYSRELHVKNQQGYDVRLAQARRADFFQIRWQLVDTTFYDEHGPEFTAGDQMYFDFDFHDNGQVSGKLGCNDFTAEATFTGTHLYFDDAELTSQHTCSDKVMKEEASVLATLKKSLNYSYWAEPETLSMSLNEDLAFPTRERGFSLRGIPRR</sequence>
<feature type="chain" id="PRO_5040880640" evidence="2">
    <location>
        <begin position="28"/>
        <end position="324"/>
    </location>
</feature>
<organism evidence="4 5">
    <name type="scientific">Streptomyces yunnanensis</name>
    <dbReference type="NCBI Taxonomy" id="156453"/>
    <lineage>
        <taxon>Bacteria</taxon>
        <taxon>Bacillati</taxon>
        <taxon>Actinomycetota</taxon>
        <taxon>Actinomycetes</taxon>
        <taxon>Kitasatosporales</taxon>
        <taxon>Streptomycetaceae</taxon>
        <taxon>Streptomyces</taxon>
    </lineage>
</organism>
<accession>A0A9X8N2Z9</accession>
<dbReference type="Proteomes" id="UP000184388">
    <property type="component" value="Unassembled WGS sequence"/>
</dbReference>
<protein>
    <submittedName>
        <fullName evidence="4">META domain-containing protein</fullName>
    </submittedName>
</protein>
<dbReference type="InterPro" id="IPR006311">
    <property type="entry name" value="TAT_signal"/>
</dbReference>
<dbReference type="InterPro" id="IPR005184">
    <property type="entry name" value="DUF306_Meta_HslJ"/>
</dbReference>
<feature type="signal peptide" evidence="2">
    <location>
        <begin position="1"/>
        <end position="27"/>
    </location>
</feature>
<proteinExistence type="predicted"/>
<dbReference type="InterPro" id="IPR038670">
    <property type="entry name" value="HslJ-like_sf"/>
</dbReference>
<feature type="domain" description="DUF306" evidence="3">
    <location>
        <begin position="201"/>
        <end position="302"/>
    </location>
</feature>
<gene>
    <name evidence="4" type="ORF">SAMN05216268_114160</name>
</gene>
<dbReference type="PROSITE" id="PS51318">
    <property type="entry name" value="TAT"/>
    <property type="match status" value="1"/>
</dbReference>
<evidence type="ECO:0000256" key="2">
    <source>
        <dbReference type="SAM" id="SignalP"/>
    </source>
</evidence>
<feature type="compositionally biased region" description="Pro residues" evidence="1">
    <location>
        <begin position="121"/>
        <end position="138"/>
    </location>
</feature>
<reference evidence="5" key="1">
    <citation type="submission" date="2016-11" db="EMBL/GenBank/DDBJ databases">
        <authorList>
            <person name="Jaros S."/>
            <person name="Januszkiewicz K."/>
            <person name="Wedrychowicz H."/>
        </authorList>
    </citation>
    <scope>NUCLEOTIDE SEQUENCE [LARGE SCALE GENOMIC DNA]</scope>
    <source>
        <strain evidence="5">CGMCC 4.3555</strain>
    </source>
</reference>
<evidence type="ECO:0000313" key="4">
    <source>
        <dbReference type="EMBL" id="SHM79724.1"/>
    </source>
</evidence>
<dbReference type="EMBL" id="FRBK01000014">
    <property type="protein sequence ID" value="SHM79724.1"/>
    <property type="molecule type" value="Genomic_DNA"/>
</dbReference>
<name>A0A9X8N2Z9_9ACTN</name>
<keyword evidence="2" id="KW-0732">Signal</keyword>
<dbReference type="AlphaFoldDB" id="A0A9X8N2Z9"/>